<dbReference type="Proteomes" id="UP000820977">
    <property type="component" value="Unassembled WGS sequence"/>
</dbReference>
<proteinExistence type="predicted"/>
<comment type="caution">
    <text evidence="4">The sequence shown here is derived from an EMBL/GenBank/DDBJ whole genome shotgun (WGS) entry which is preliminary data.</text>
</comment>
<protein>
    <submittedName>
        <fullName evidence="4">Flavodoxin family protein</fullName>
    </submittedName>
</protein>
<dbReference type="Pfam" id="PF03358">
    <property type="entry name" value="FMN_red"/>
    <property type="match status" value="1"/>
</dbReference>
<evidence type="ECO:0000256" key="2">
    <source>
        <dbReference type="ARBA" id="ARBA00022643"/>
    </source>
</evidence>
<dbReference type="EMBL" id="JABKKJ010000002">
    <property type="protein sequence ID" value="NPE24322.1"/>
    <property type="molecule type" value="Genomic_DNA"/>
</dbReference>
<name>A0ABX2B1R1_9BACT</name>
<evidence type="ECO:0000256" key="1">
    <source>
        <dbReference type="ARBA" id="ARBA00022630"/>
    </source>
</evidence>
<dbReference type="RefSeq" id="WP_172343822.1">
    <property type="nucleotide sequence ID" value="NZ_CATEIB010000044.1"/>
</dbReference>
<accession>A0ABX2B1R1</accession>
<organism evidence="4 5">
    <name type="scientific">Xylanibacter caecicola</name>
    <dbReference type="NCBI Taxonomy" id="2736294"/>
    <lineage>
        <taxon>Bacteria</taxon>
        <taxon>Pseudomonadati</taxon>
        <taxon>Bacteroidota</taxon>
        <taxon>Bacteroidia</taxon>
        <taxon>Bacteroidales</taxon>
        <taxon>Prevotellaceae</taxon>
        <taxon>Xylanibacter</taxon>
    </lineage>
</organism>
<keyword evidence="5" id="KW-1185">Reference proteome</keyword>
<evidence type="ECO:0000313" key="4">
    <source>
        <dbReference type="EMBL" id="NPE24322.1"/>
    </source>
</evidence>
<feature type="domain" description="NADPH-dependent FMN reductase-like" evidence="3">
    <location>
        <begin position="1"/>
        <end position="155"/>
    </location>
</feature>
<keyword evidence="2" id="KW-0288">FMN</keyword>
<dbReference type="Gene3D" id="3.40.50.360">
    <property type="match status" value="1"/>
</dbReference>
<dbReference type="InterPro" id="IPR029039">
    <property type="entry name" value="Flavoprotein-like_sf"/>
</dbReference>
<reference evidence="4 5" key="1">
    <citation type="submission" date="2020-05" db="EMBL/GenBank/DDBJ databases">
        <title>Distinct polysaccharide utilization as determinants for interspecies competition between intestinal Prevotella spp.</title>
        <authorList>
            <person name="Galvez E.J.C."/>
            <person name="Iljazovic A."/>
            <person name="Strowig T."/>
        </authorList>
    </citation>
    <scope>NUCLEOTIDE SEQUENCE [LARGE SCALE GENOMIC DNA]</scope>
    <source>
        <strain evidence="4 5">PCHR</strain>
    </source>
</reference>
<dbReference type="InterPro" id="IPR005025">
    <property type="entry name" value="FMN_Rdtase-like_dom"/>
</dbReference>
<sequence>MKVLLINGSPRKEGNTSVALAEVARQLAAQGIDSDTIWIGSKAVRGCIACGKCKDNADSRCVFNDDITNTVIERMAECDAIVIGTPVYWGQPAAQALALQQRMLYAGGANFIGKPAAAVCVCRRGGATAAFQTLQMPFQMCNMPIVTSQYWNIAYGREEGETARDIEGMQTMRTLACNMAWMLKKIHGVETGDKPEREPWTPMNFIRTN</sequence>
<gene>
    <name evidence="4" type="ORF">HPS54_02105</name>
</gene>
<dbReference type="PANTHER" id="PTHR43278:SF4">
    <property type="entry name" value="NAD(P)H-DEPENDENT FMN-CONTAINING OXIDOREDUCTASE YWQN-RELATED"/>
    <property type="match status" value="1"/>
</dbReference>
<dbReference type="InterPro" id="IPR051796">
    <property type="entry name" value="ISF_SsuE-like"/>
</dbReference>
<dbReference type="SUPFAM" id="SSF52218">
    <property type="entry name" value="Flavoproteins"/>
    <property type="match status" value="1"/>
</dbReference>
<evidence type="ECO:0000313" key="5">
    <source>
        <dbReference type="Proteomes" id="UP000820977"/>
    </source>
</evidence>
<evidence type="ECO:0000259" key="3">
    <source>
        <dbReference type="Pfam" id="PF03358"/>
    </source>
</evidence>
<dbReference type="PANTHER" id="PTHR43278">
    <property type="entry name" value="NAD(P)H-DEPENDENT FMN-CONTAINING OXIDOREDUCTASE YWQN-RELATED"/>
    <property type="match status" value="1"/>
</dbReference>
<keyword evidence="1" id="KW-0285">Flavoprotein</keyword>